<feature type="transmembrane region" description="Helical" evidence="7">
    <location>
        <begin position="44"/>
        <end position="63"/>
    </location>
</feature>
<evidence type="ECO:0000313" key="9">
    <source>
        <dbReference type="Proteomes" id="UP000830167"/>
    </source>
</evidence>
<dbReference type="EMBL" id="CP089291">
    <property type="protein sequence ID" value="UOF92248.1"/>
    <property type="molecule type" value="Genomic_DNA"/>
</dbReference>
<dbReference type="Pfam" id="PF00953">
    <property type="entry name" value="Glycos_transf_4"/>
    <property type="match status" value="1"/>
</dbReference>
<dbReference type="PANTHER" id="PTHR22926:SF3">
    <property type="entry name" value="UNDECAPRENYL-PHOSPHATE ALPHA-N-ACETYLGLUCOSAMINYL 1-PHOSPHATE TRANSFERASE"/>
    <property type="match status" value="1"/>
</dbReference>
<dbReference type="GO" id="GO:0016740">
    <property type="term" value="F:transferase activity"/>
    <property type="evidence" value="ECO:0007669"/>
    <property type="project" value="UniProtKB-KW"/>
</dbReference>
<keyword evidence="2" id="KW-1003">Cell membrane</keyword>
<evidence type="ECO:0000256" key="7">
    <source>
        <dbReference type="SAM" id="Phobius"/>
    </source>
</evidence>
<accession>A0ABY4CP22</accession>
<feature type="transmembrane region" description="Helical" evidence="7">
    <location>
        <begin position="172"/>
        <end position="190"/>
    </location>
</feature>
<feature type="transmembrane region" description="Helical" evidence="7">
    <location>
        <begin position="75"/>
        <end position="95"/>
    </location>
</feature>
<feature type="transmembrane region" description="Helical" evidence="7">
    <location>
        <begin position="6"/>
        <end position="24"/>
    </location>
</feature>
<dbReference type="PANTHER" id="PTHR22926">
    <property type="entry name" value="PHOSPHO-N-ACETYLMURAMOYL-PENTAPEPTIDE-TRANSFERASE"/>
    <property type="match status" value="1"/>
</dbReference>
<feature type="transmembrane region" description="Helical" evidence="7">
    <location>
        <begin position="107"/>
        <end position="126"/>
    </location>
</feature>
<proteinExistence type="predicted"/>
<dbReference type="Proteomes" id="UP000830167">
    <property type="component" value="Chromosome"/>
</dbReference>
<evidence type="ECO:0000256" key="3">
    <source>
        <dbReference type="ARBA" id="ARBA00022679"/>
    </source>
</evidence>
<evidence type="ECO:0000313" key="8">
    <source>
        <dbReference type="EMBL" id="UOF92248.1"/>
    </source>
</evidence>
<evidence type="ECO:0000256" key="5">
    <source>
        <dbReference type="ARBA" id="ARBA00022989"/>
    </source>
</evidence>
<evidence type="ECO:0000256" key="1">
    <source>
        <dbReference type="ARBA" id="ARBA00004651"/>
    </source>
</evidence>
<evidence type="ECO:0000256" key="6">
    <source>
        <dbReference type="ARBA" id="ARBA00023136"/>
    </source>
</evidence>
<dbReference type="RefSeq" id="WP_347438934.1">
    <property type="nucleotide sequence ID" value="NZ_CP089291.1"/>
</dbReference>
<feature type="transmembrane region" description="Helical" evidence="7">
    <location>
        <begin position="302"/>
        <end position="322"/>
    </location>
</feature>
<keyword evidence="6 7" id="KW-0472">Membrane</keyword>
<organism evidence="8 9">
    <name type="scientific">Fodinisporobacter ferrooxydans</name>
    <dbReference type="NCBI Taxonomy" id="2901836"/>
    <lineage>
        <taxon>Bacteria</taxon>
        <taxon>Bacillati</taxon>
        <taxon>Bacillota</taxon>
        <taxon>Bacilli</taxon>
        <taxon>Bacillales</taxon>
        <taxon>Alicyclobacillaceae</taxon>
        <taxon>Fodinisporobacter</taxon>
    </lineage>
</organism>
<feature type="transmembrane region" description="Helical" evidence="7">
    <location>
        <begin position="146"/>
        <end position="165"/>
    </location>
</feature>
<evidence type="ECO:0000256" key="2">
    <source>
        <dbReference type="ARBA" id="ARBA00022475"/>
    </source>
</evidence>
<comment type="subcellular location">
    <subcellularLocation>
        <location evidence="1">Cell membrane</location>
        <topology evidence="1">Multi-pass membrane protein</topology>
    </subcellularLocation>
</comment>
<keyword evidence="4 7" id="KW-0812">Transmembrane</keyword>
<keyword evidence="9" id="KW-1185">Reference proteome</keyword>
<feature type="transmembrane region" description="Helical" evidence="7">
    <location>
        <begin position="227"/>
        <end position="243"/>
    </location>
</feature>
<feature type="transmembrane region" description="Helical" evidence="7">
    <location>
        <begin position="249"/>
        <end position="270"/>
    </location>
</feature>
<name>A0ABY4CP22_9BACL</name>
<protein>
    <submittedName>
        <fullName evidence="8">Undecaprenyl/decaprenyl-phosphate alpha-N-acetylglucosaminyl 1-phosphate transferase</fullName>
    </submittedName>
</protein>
<sequence>MTYVYTFVLAFAIVYALVPFLRKVALKLQFVDLPNHRKIHKAPIPLMGGVALFIGFVVTALIIGDGTGRQWSREFLGMFLGGSIVFFTGFVDDFFKTRGIDFPAWPKFIMQFAAAGALIWVGNIRIEGFNVPFGLYSQSYYTLQPWLQILVTCIWVVGITNMMNFLDGVDGLAAGISSISSTTLFFIAILKGQTDMAVLAITLIGVSLAFLRHNFHPARIFMGDSGALFLGFMLSSIAVDGAFKSATLISVLVPVLALGVPIFDFFYVMLKRVKERKPLHVADKGHTFHQLMRSGMSQIQTVTFLYLLGICFSLASIVVLLANR</sequence>
<dbReference type="CDD" id="cd06853">
    <property type="entry name" value="GT_WecA_like"/>
    <property type="match status" value="1"/>
</dbReference>
<reference evidence="8" key="1">
    <citation type="submission" date="2021-12" db="EMBL/GenBank/DDBJ databases">
        <title>Alicyclobacillaceae gen. nov., sp. nov., isolated from chalcocite enrichment system.</title>
        <authorList>
            <person name="Jiang Z."/>
        </authorList>
    </citation>
    <scope>NUCLEOTIDE SEQUENCE</scope>
    <source>
        <strain evidence="8">MYW30-H2</strain>
    </source>
</reference>
<keyword evidence="3 8" id="KW-0808">Transferase</keyword>
<dbReference type="InterPro" id="IPR000715">
    <property type="entry name" value="Glycosyl_transferase_4"/>
</dbReference>
<gene>
    <name evidence="8" type="ORF">LSG31_08830</name>
</gene>
<keyword evidence="5 7" id="KW-1133">Transmembrane helix</keyword>
<evidence type="ECO:0000256" key="4">
    <source>
        <dbReference type="ARBA" id="ARBA00022692"/>
    </source>
</evidence>